<dbReference type="EMBL" id="NOXX01000181">
    <property type="protein sequence ID" value="OYQ45479.1"/>
    <property type="molecule type" value="Genomic_DNA"/>
</dbReference>
<dbReference type="OrthoDB" id="696873at2"/>
<evidence type="ECO:0000313" key="1">
    <source>
        <dbReference type="EMBL" id="OYQ45479.1"/>
    </source>
</evidence>
<name>A0A255ZVQ4_9FLAO</name>
<organism evidence="1 2">
    <name type="scientific">Flavobacterium aurantiibacter</name>
    <dbReference type="NCBI Taxonomy" id="2023067"/>
    <lineage>
        <taxon>Bacteria</taxon>
        <taxon>Pseudomonadati</taxon>
        <taxon>Bacteroidota</taxon>
        <taxon>Flavobacteriia</taxon>
        <taxon>Flavobacteriales</taxon>
        <taxon>Flavobacteriaceae</taxon>
        <taxon>Flavobacterium</taxon>
    </lineage>
</organism>
<accession>A0A255ZVQ4</accession>
<sequence length="358" mass="41414">MKDLTKSAIDRQNILNNTEAIEKIQVHIGLVGLLYEGEYLFTSKMVADFFDVTTRTLTNILNENEDEVKHNGYQVIKGQKLKEFKDLFGPLLTSADDLSQKETDFPLSKQGADNQSFKRLKSLAVFNFRAFLNIAMLLSESENAKRLRSKILDIVIDTLNQKIGGSTKFINQRDEEFLVAITREPIYRKEFTNALNLYLEMGNYKYAVYTDAIYQAIFKENAKEYKAILNLEEKDNPRDTMYAEVLKLIASFEVGIADEMKEKAESLGRKLTPSELNVLIMRFSKKRHWIPLIEDACTKMASRDYGLRNIIHKRLENYIGALSKEDYSRFLGDKSKSLIDRVIENPELLEVFKRLKDR</sequence>
<evidence type="ECO:0000313" key="2">
    <source>
        <dbReference type="Proteomes" id="UP000216035"/>
    </source>
</evidence>
<dbReference type="AlphaFoldDB" id="A0A255ZVQ4"/>
<protein>
    <recommendedName>
        <fullName evidence="3">DNA-binding protein</fullName>
    </recommendedName>
</protein>
<dbReference type="RefSeq" id="WP_094485890.1">
    <property type="nucleotide sequence ID" value="NZ_NOXX01000181.1"/>
</dbReference>
<dbReference type="Proteomes" id="UP000216035">
    <property type="component" value="Unassembled WGS sequence"/>
</dbReference>
<proteinExistence type="predicted"/>
<keyword evidence="2" id="KW-1185">Reference proteome</keyword>
<comment type="caution">
    <text evidence="1">The sequence shown here is derived from an EMBL/GenBank/DDBJ whole genome shotgun (WGS) entry which is preliminary data.</text>
</comment>
<reference evidence="1 2" key="1">
    <citation type="submission" date="2017-07" db="EMBL/GenBank/DDBJ databases">
        <title>Flavobacterium cyanobacteriorum sp. nov., isolated from cyanobacterial aggregates in a eutrophic lake.</title>
        <authorList>
            <person name="Cai H."/>
        </authorList>
    </citation>
    <scope>NUCLEOTIDE SEQUENCE [LARGE SCALE GENOMIC DNA]</scope>
    <source>
        <strain evidence="1 2">TH167</strain>
    </source>
</reference>
<gene>
    <name evidence="1" type="ORF">CHX27_06180</name>
</gene>
<evidence type="ECO:0008006" key="3">
    <source>
        <dbReference type="Google" id="ProtNLM"/>
    </source>
</evidence>